<accession>A0A5B0NV25</accession>
<evidence type="ECO:0000313" key="2">
    <source>
        <dbReference type="EMBL" id="KAA1092632.1"/>
    </source>
</evidence>
<reference evidence="2 3" key="1">
    <citation type="submission" date="2019-05" db="EMBL/GenBank/DDBJ databases">
        <title>Emergence of the Ug99 lineage of the wheat stem rust pathogen through somatic hybridization.</title>
        <authorList>
            <person name="Li F."/>
            <person name="Upadhyaya N.M."/>
            <person name="Sperschneider J."/>
            <person name="Matny O."/>
            <person name="Nguyen-Phuc H."/>
            <person name="Mago R."/>
            <person name="Raley C."/>
            <person name="Miller M.E."/>
            <person name="Silverstein K.A.T."/>
            <person name="Henningsen E."/>
            <person name="Hirsch C.D."/>
            <person name="Visser B."/>
            <person name="Pretorius Z.A."/>
            <person name="Steffenson B.J."/>
            <person name="Schwessinger B."/>
            <person name="Dodds P.N."/>
            <person name="Figueroa M."/>
        </authorList>
    </citation>
    <scope>NUCLEOTIDE SEQUENCE [LARGE SCALE GENOMIC DNA]</scope>
    <source>
        <strain evidence="2">21-0</strain>
    </source>
</reference>
<evidence type="ECO:0000256" key="1">
    <source>
        <dbReference type="SAM" id="MobiDB-lite"/>
    </source>
</evidence>
<organism evidence="2 3">
    <name type="scientific">Puccinia graminis f. sp. tritici</name>
    <dbReference type="NCBI Taxonomy" id="56615"/>
    <lineage>
        <taxon>Eukaryota</taxon>
        <taxon>Fungi</taxon>
        <taxon>Dikarya</taxon>
        <taxon>Basidiomycota</taxon>
        <taxon>Pucciniomycotina</taxon>
        <taxon>Pucciniomycetes</taxon>
        <taxon>Pucciniales</taxon>
        <taxon>Pucciniaceae</taxon>
        <taxon>Puccinia</taxon>
    </lineage>
</organism>
<name>A0A5B0NV25_PUCGR</name>
<proteinExistence type="predicted"/>
<evidence type="ECO:0000313" key="3">
    <source>
        <dbReference type="Proteomes" id="UP000324748"/>
    </source>
</evidence>
<feature type="region of interest" description="Disordered" evidence="1">
    <location>
        <begin position="17"/>
        <end position="55"/>
    </location>
</feature>
<dbReference type="Proteomes" id="UP000324748">
    <property type="component" value="Unassembled WGS sequence"/>
</dbReference>
<sequence length="55" mass="6207">MSSTPSVLLERAVSWTASTSMPSTHHHHHPTSRFLCRRRPLDPYTTTTHSPPTNP</sequence>
<protein>
    <submittedName>
        <fullName evidence="2">Uncharacterized protein</fullName>
    </submittedName>
</protein>
<dbReference type="AlphaFoldDB" id="A0A5B0NV25"/>
<keyword evidence="3" id="KW-1185">Reference proteome</keyword>
<feature type="compositionally biased region" description="Polar residues" evidence="1">
    <location>
        <begin position="44"/>
        <end position="55"/>
    </location>
</feature>
<comment type="caution">
    <text evidence="2">The sequence shown here is derived from an EMBL/GenBank/DDBJ whole genome shotgun (WGS) entry which is preliminary data.</text>
</comment>
<feature type="compositionally biased region" description="Basic residues" evidence="1">
    <location>
        <begin position="24"/>
        <end position="38"/>
    </location>
</feature>
<dbReference type="EMBL" id="VSWC01000080">
    <property type="protein sequence ID" value="KAA1092632.1"/>
    <property type="molecule type" value="Genomic_DNA"/>
</dbReference>
<gene>
    <name evidence="2" type="ORF">PGT21_009114</name>
</gene>